<organism evidence="1 2">
    <name type="scientific">Flavobacterium johnsoniae</name>
    <name type="common">Cytophaga johnsonae</name>
    <dbReference type="NCBI Taxonomy" id="986"/>
    <lineage>
        <taxon>Bacteria</taxon>
        <taxon>Pseudomonadati</taxon>
        <taxon>Bacteroidota</taxon>
        <taxon>Flavobacteriia</taxon>
        <taxon>Flavobacteriales</taxon>
        <taxon>Flavobacteriaceae</taxon>
        <taxon>Flavobacterium</taxon>
    </lineage>
</organism>
<dbReference type="EMBL" id="MLFK01000010">
    <property type="protein sequence ID" value="OIV40054.1"/>
    <property type="molecule type" value="Genomic_DNA"/>
</dbReference>
<gene>
    <name evidence="1" type="ORF">BKM63_19035</name>
</gene>
<accession>A0A1J7BN14</accession>
<comment type="caution">
    <text evidence="1">The sequence shown here is derived from an EMBL/GenBank/DDBJ whole genome shotgun (WGS) entry which is preliminary data.</text>
</comment>
<proteinExistence type="predicted"/>
<reference evidence="1 2" key="1">
    <citation type="submission" date="2016-10" db="EMBL/GenBank/DDBJ databases">
        <title>Draft Genome Sequence of Rhizobacteria Flavobacterium johnsoniae CI04.</title>
        <authorList>
            <person name="Bravo J.I."/>
            <person name="Lozano G.L."/>
            <person name="Handelsman J."/>
        </authorList>
    </citation>
    <scope>NUCLEOTIDE SEQUENCE [LARGE SCALE GENOMIC DNA]</scope>
    <source>
        <strain evidence="1 2">CI04</strain>
    </source>
</reference>
<sequence>MAQNKFNSGNFPDSNPAGYYRIISFGDKIDFGSIETSARWNITNSKEGIGVTLNGSEINDYIFQYAGEYEIQFSETKKHDEGCNHPAFPKKIIVKVNPVKLSFDFSKIGFSQKIRRGINYDNLIVSVPGKINIQGKTANEVKAPELLITGVGTSLLAQPVNGTIEIKNGTQVFKYKISGRVDKESYLMFDFYDFNDEVQSFNLQQIIN</sequence>
<dbReference type="AlphaFoldDB" id="A0A1J7BN14"/>
<keyword evidence="2" id="KW-1185">Reference proteome</keyword>
<dbReference type="Proteomes" id="UP000182826">
    <property type="component" value="Unassembled WGS sequence"/>
</dbReference>
<name>A0A1J7BN14_FLAJO</name>
<evidence type="ECO:0000313" key="1">
    <source>
        <dbReference type="EMBL" id="OIV40054.1"/>
    </source>
</evidence>
<protein>
    <submittedName>
        <fullName evidence="1">Uncharacterized protein</fullName>
    </submittedName>
</protein>
<evidence type="ECO:0000313" key="2">
    <source>
        <dbReference type="Proteomes" id="UP000182826"/>
    </source>
</evidence>